<reference evidence="12 13" key="1">
    <citation type="submission" date="2016-10" db="EMBL/GenBank/DDBJ databases">
        <authorList>
            <person name="de Groot N.N."/>
        </authorList>
    </citation>
    <scope>NUCLEOTIDE SEQUENCE [LARGE SCALE GENOMIC DNA]</scope>
    <source>
        <strain evidence="12 13">Calf135</strain>
    </source>
</reference>
<protein>
    <submittedName>
        <fullName evidence="12">MFS transporter, SP family, major inositol transporter</fullName>
    </submittedName>
</protein>
<comment type="subcellular location">
    <subcellularLocation>
        <location evidence="1">Cell membrane</location>
        <topology evidence="1">Multi-pass membrane protein</topology>
    </subcellularLocation>
</comment>
<evidence type="ECO:0000256" key="10">
    <source>
        <dbReference type="SAM" id="Phobius"/>
    </source>
</evidence>
<evidence type="ECO:0000313" key="13">
    <source>
        <dbReference type="Proteomes" id="UP000199512"/>
    </source>
</evidence>
<dbReference type="PROSITE" id="PS00216">
    <property type="entry name" value="SUGAR_TRANSPORT_1"/>
    <property type="match status" value="1"/>
</dbReference>
<dbReference type="InterPro" id="IPR005828">
    <property type="entry name" value="MFS_sugar_transport-like"/>
</dbReference>
<evidence type="ECO:0000256" key="5">
    <source>
        <dbReference type="ARBA" id="ARBA00022597"/>
    </source>
</evidence>
<keyword evidence="4" id="KW-1003">Cell membrane</keyword>
<evidence type="ECO:0000256" key="1">
    <source>
        <dbReference type="ARBA" id="ARBA00004651"/>
    </source>
</evidence>
<dbReference type="PANTHER" id="PTHR48020:SF12">
    <property type="entry name" value="PROTON MYO-INOSITOL COTRANSPORTER"/>
    <property type="match status" value="1"/>
</dbReference>
<dbReference type="EMBL" id="FODF01000004">
    <property type="protein sequence ID" value="SEN46433.1"/>
    <property type="molecule type" value="Genomic_DNA"/>
</dbReference>
<dbReference type="InterPro" id="IPR003663">
    <property type="entry name" value="Sugar/inositol_transpt"/>
</dbReference>
<dbReference type="RefSeq" id="WP_091974804.1">
    <property type="nucleotide sequence ID" value="NZ_FODF01000004.1"/>
</dbReference>
<feature type="transmembrane region" description="Helical" evidence="10">
    <location>
        <begin position="82"/>
        <end position="101"/>
    </location>
</feature>
<dbReference type="InterPro" id="IPR020846">
    <property type="entry name" value="MFS_dom"/>
</dbReference>
<dbReference type="Pfam" id="PF00083">
    <property type="entry name" value="Sugar_tr"/>
    <property type="match status" value="1"/>
</dbReference>
<comment type="similarity">
    <text evidence="2 9">Belongs to the major facilitator superfamily. Sugar transporter (TC 2.A.1.1) family.</text>
</comment>
<dbReference type="OrthoDB" id="9787026at2"/>
<keyword evidence="3 9" id="KW-0813">Transport</keyword>
<sequence length="462" mass="49724">MSLDTKSKKNLYRFVYIATIGSLMFGFNTGVINGVDLLIKRPDQLGATAAQIGAVASLLTIGAAFGAWFGGAIADKIGRKKLLLLLSVLFTVSTFGCAIVPNISVLIFARLILGFAVGAVSVTVPVYLAEIAPAEERGKIVTMNQLLIVTGQFLAFASNGILSNIFANNPAIWRVMLGVAVIPSVLLLLLVFVIPESPRWLVVNNRLDEAERVLKKVRTEEAAAREIRELKQVAVRESKEEKATIADIFKEPWLLRIVLIGIGLGLVQQVVGINIMMYYGAAILKDAGFSQTVATAANAAIGVVSIIGAAVSVMFINKITRRKLLLSGLAVTTISMGLMTLVSAGIIPLALAVKPVVVFVMVLIFVLVFQGTVGPIPWLVLSEVFPRRIGGLAMGICTFFLWIGNALVAQLFPIMQENMGLNGSFLVFFICNIIGILYVIKFLPETSGKSFEQLEAELKKAV</sequence>
<evidence type="ECO:0000256" key="6">
    <source>
        <dbReference type="ARBA" id="ARBA00022692"/>
    </source>
</evidence>
<keyword evidence="8 10" id="KW-0472">Membrane</keyword>
<organism evidence="12 13">
    <name type="scientific">Peptostreptococcus russellii</name>
    <dbReference type="NCBI Taxonomy" id="215200"/>
    <lineage>
        <taxon>Bacteria</taxon>
        <taxon>Bacillati</taxon>
        <taxon>Bacillota</taxon>
        <taxon>Clostridia</taxon>
        <taxon>Peptostreptococcales</taxon>
        <taxon>Peptostreptococcaceae</taxon>
        <taxon>Peptostreptococcus</taxon>
    </lineage>
</organism>
<feature type="transmembrane region" description="Helical" evidence="10">
    <location>
        <begin position="299"/>
        <end position="317"/>
    </location>
</feature>
<dbReference type="SUPFAM" id="SSF103473">
    <property type="entry name" value="MFS general substrate transporter"/>
    <property type="match status" value="1"/>
</dbReference>
<feature type="transmembrane region" description="Helical" evidence="10">
    <location>
        <begin position="421"/>
        <end position="440"/>
    </location>
</feature>
<feature type="transmembrane region" description="Helical" evidence="10">
    <location>
        <begin position="107"/>
        <end position="129"/>
    </location>
</feature>
<dbReference type="NCBIfam" id="TIGR00879">
    <property type="entry name" value="SP"/>
    <property type="match status" value="1"/>
</dbReference>
<keyword evidence="13" id="KW-1185">Reference proteome</keyword>
<dbReference type="PANTHER" id="PTHR48020">
    <property type="entry name" value="PROTON MYO-INOSITOL COTRANSPORTER"/>
    <property type="match status" value="1"/>
</dbReference>
<evidence type="ECO:0000259" key="11">
    <source>
        <dbReference type="PROSITE" id="PS50850"/>
    </source>
</evidence>
<feature type="transmembrane region" description="Helical" evidence="10">
    <location>
        <begin position="324"/>
        <end position="350"/>
    </location>
</feature>
<dbReference type="InterPro" id="IPR005829">
    <property type="entry name" value="Sugar_transporter_CS"/>
</dbReference>
<feature type="domain" description="Major facilitator superfamily (MFS) profile" evidence="11">
    <location>
        <begin position="14"/>
        <end position="447"/>
    </location>
</feature>
<dbReference type="Gene3D" id="1.20.1250.20">
    <property type="entry name" value="MFS general substrate transporter like domains"/>
    <property type="match status" value="1"/>
</dbReference>
<gene>
    <name evidence="12" type="ORF">SAMN05216454_10476</name>
</gene>
<dbReference type="PRINTS" id="PR00171">
    <property type="entry name" value="SUGRTRNSPORT"/>
</dbReference>
<evidence type="ECO:0000256" key="4">
    <source>
        <dbReference type="ARBA" id="ARBA00022475"/>
    </source>
</evidence>
<proteinExistence type="inferred from homology"/>
<feature type="transmembrane region" description="Helical" evidence="10">
    <location>
        <begin position="356"/>
        <end position="380"/>
    </location>
</feature>
<accession>A0A1H8GR13</accession>
<evidence type="ECO:0000256" key="3">
    <source>
        <dbReference type="ARBA" id="ARBA00022448"/>
    </source>
</evidence>
<dbReference type="Proteomes" id="UP000199512">
    <property type="component" value="Unassembled WGS sequence"/>
</dbReference>
<feature type="transmembrane region" description="Helical" evidence="10">
    <location>
        <begin position="253"/>
        <end position="279"/>
    </location>
</feature>
<feature type="transmembrane region" description="Helical" evidence="10">
    <location>
        <begin position="172"/>
        <end position="194"/>
    </location>
</feature>
<feature type="transmembrane region" description="Helical" evidence="10">
    <location>
        <begin position="141"/>
        <end position="166"/>
    </location>
</feature>
<name>A0A1H8GR13_9FIRM</name>
<evidence type="ECO:0000256" key="2">
    <source>
        <dbReference type="ARBA" id="ARBA00010992"/>
    </source>
</evidence>
<evidence type="ECO:0000313" key="12">
    <source>
        <dbReference type="EMBL" id="SEN46433.1"/>
    </source>
</evidence>
<dbReference type="STRING" id="215200.SAMN05216454_10476"/>
<dbReference type="InterPro" id="IPR050814">
    <property type="entry name" value="Myo-inositol_Transporter"/>
</dbReference>
<dbReference type="GO" id="GO:0022857">
    <property type="term" value="F:transmembrane transporter activity"/>
    <property type="evidence" value="ECO:0007669"/>
    <property type="project" value="InterPro"/>
</dbReference>
<dbReference type="FunFam" id="1.20.1250.20:FF:000218">
    <property type="entry name" value="facilitated trehalose transporter Tret1"/>
    <property type="match status" value="1"/>
</dbReference>
<feature type="transmembrane region" description="Helical" evidence="10">
    <location>
        <begin position="52"/>
        <end position="70"/>
    </location>
</feature>
<dbReference type="PROSITE" id="PS00217">
    <property type="entry name" value="SUGAR_TRANSPORT_2"/>
    <property type="match status" value="1"/>
</dbReference>
<evidence type="ECO:0000256" key="7">
    <source>
        <dbReference type="ARBA" id="ARBA00022989"/>
    </source>
</evidence>
<evidence type="ECO:0000256" key="9">
    <source>
        <dbReference type="RuleBase" id="RU003346"/>
    </source>
</evidence>
<keyword evidence="6 10" id="KW-0812">Transmembrane</keyword>
<dbReference type="GO" id="GO:0005886">
    <property type="term" value="C:plasma membrane"/>
    <property type="evidence" value="ECO:0007669"/>
    <property type="project" value="UniProtKB-SubCell"/>
</dbReference>
<keyword evidence="5" id="KW-0762">Sugar transport</keyword>
<evidence type="ECO:0000256" key="8">
    <source>
        <dbReference type="ARBA" id="ARBA00023136"/>
    </source>
</evidence>
<feature type="transmembrane region" description="Helical" evidence="10">
    <location>
        <begin position="12"/>
        <end position="32"/>
    </location>
</feature>
<dbReference type="InterPro" id="IPR036259">
    <property type="entry name" value="MFS_trans_sf"/>
</dbReference>
<dbReference type="PROSITE" id="PS50850">
    <property type="entry name" value="MFS"/>
    <property type="match status" value="1"/>
</dbReference>
<feature type="transmembrane region" description="Helical" evidence="10">
    <location>
        <begin position="392"/>
        <end position="415"/>
    </location>
</feature>
<dbReference type="AlphaFoldDB" id="A0A1H8GR13"/>
<keyword evidence="7 10" id="KW-1133">Transmembrane helix</keyword>